<name>A0A0P1AZC5_PLAHL</name>
<protein>
    <submittedName>
        <fullName evidence="1">Uncharacterized protein</fullName>
    </submittedName>
</protein>
<evidence type="ECO:0000313" key="1">
    <source>
        <dbReference type="EMBL" id="CEG46191.1"/>
    </source>
</evidence>
<dbReference type="AlphaFoldDB" id="A0A0P1AZC5"/>
<dbReference type="RefSeq" id="XP_024582560.1">
    <property type="nucleotide sequence ID" value="XM_024717020.1"/>
</dbReference>
<evidence type="ECO:0000313" key="2">
    <source>
        <dbReference type="Proteomes" id="UP000054928"/>
    </source>
</evidence>
<accession>A0A0P1AZC5</accession>
<sequence length="73" mass="8521">MRSKRYQTLAPRMLIFFKIYKNDRLELNAWSTSIPRTSSLSSRMEAKSKTFVTIYSPGGEFCEASKSDLHRVR</sequence>
<dbReference type="GeneID" id="36397661"/>
<proteinExistence type="predicted"/>
<reference evidence="2" key="1">
    <citation type="submission" date="2014-09" db="EMBL/GenBank/DDBJ databases">
        <authorList>
            <person name="Sharma Rahul"/>
            <person name="Thines Marco"/>
        </authorList>
    </citation>
    <scope>NUCLEOTIDE SEQUENCE [LARGE SCALE GENOMIC DNA]</scope>
</reference>
<keyword evidence="2" id="KW-1185">Reference proteome</keyword>
<dbReference type="EMBL" id="CCYD01002047">
    <property type="protein sequence ID" value="CEG46191.1"/>
    <property type="molecule type" value="Genomic_DNA"/>
</dbReference>
<organism evidence="1 2">
    <name type="scientific">Plasmopara halstedii</name>
    <name type="common">Downy mildew of sunflower</name>
    <dbReference type="NCBI Taxonomy" id="4781"/>
    <lineage>
        <taxon>Eukaryota</taxon>
        <taxon>Sar</taxon>
        <taxon>Stramenopiles</taxon>
        <taxon>Oomycota</taxon>
        <taxon>Peronosporomycetes</taxon>
        <taxon>Peronosporales</taxon>
        <taxon>Peronosporaceae</taxon>
        <taxon>Plasmopara</taxon>
    </lineage>
</organism>
<dbReference type="Proteomes" id="UP000054928">
    <property type="component" value="Unassembled WGS sequence"/>
</dbReference>